<name>A0A7J7LQE3_9MAGN</name>
<gene>
    <name evidence="1" type="ORF">GIB67_001882</name>
</gene>
<proteinExistence type="predicted"/>
<feature type="non-terminal residue" evidence="1">
    <location>
        <position position="117"/>
    </location>
</feature>
<comment type="caution">
    <text evidence="1">The sequence shown here is derived from an EMBL/GenBank/DDBJ whole genome shotgun (WGS) entry which is preliminary data.</text>
</comment>
<dbReference type="Proteomes" id="UP000541444">
    <property type="component" value="Unassembled WGS sequence"/>
</dbReference>
<keyword evidence="2" id="KW-1185">Reference proteome</keyword>
<organism evidence="1 2">
    <name type="scientific">Kingdonia uniflora</name>
    <dbReference type="NCBI Taxonomy" id="39325"/>
    <lineage>
        <taxon>Eukaryota</taxon>
        <taxon>Viridiplantae</taxon>
        <taxon>Streptophyta</taxon>
        <taxon>Embryophyta</taxon>
        <taxon>Tracheophyta</taxon>
        <taxon>Spermatophyta</taxon>
        <taxon>Magnoliopsida</taxon>
        <taxon>Ranunculales</taxon>
        <taxon>Circaeasteraceae</taxon>
        <taxon>Kingdonia</taxon>
    </lineage>
</organism>
<evidence type="ECO:0000313" key="2">
    <source>
        <dbReference type="Proteomes" id="UP000541444"/>
    </source>
</evidence>
<sequence>FTLWSKVNCKCSEGRSSNPTLVPHISYLKNPRRLSHQVWARLHEYCQDILEQVCVLNMSVLTRVWAPNMSDIIAAHPIILRPCAAMVEVFPLGCMESVHEASSRHRAASRRLCVGWE</sequence>
<accession>A0A7J7LQE3</accession>
<dbReference type="AlphaFoldDB" id="A0A7J7LQE3"/>
<dbReference type="EMBL" id="JACGCM010002106">
    <property type="protein sequence ID" value="KAF6144871.1"/>
    <property type="molecule type" value="Genomic_DNA"/>
</dbReference>
<protein>
    <submittedName>
        <fullName evidence="1">Uncharacterized protein</fullName>
    </submittedName>
</protein>
<evidence type="ECO:0000313" key="1">
    <source>
        <dbReference type="EMBL" id="KAF6144871.1"/>
    </source>
</evidence>
<reference evidence="1 2" key="1">
    <citation type="journal article" date="2020" name="IScience">
        <title>Genome Sequencing of the Endangered Kingdonia uniflora (Circaeasteraceae, Ranunculales) Reveals Potential Mechanisms of Evolutionary Specialization.</title>
        <authorList>
            <person name="Sun Y."/>
            <person name="Deng T."/>
            <person name="Zhang A."/>
            <person name="Moore M.J."/>
            <person name="Landis J.B."/>
            <person name="Lin N."/>
            <person name="Zhang H."/>
            <person name="Zhang X."/>
            <person name="Huang J."/>
            <person name="Zhang X."/>
            <person name="Sun H."/>
            <person name="Wang H."/>
        </authorList>
    </citation>
    <scope>NUCLEOTIDE SEQUENCE [LARGE SCALE GENOMIC DNA]</scope>
    <source>
        <strain evidence="1">TB1705</strain>
        <tissue evidence="1">Leaf</tissue>
    </source>
</reference>